<dbReference type="EMBL" id="JAWIIJ010000007">
    <property type="protein sequence ID" value="MDV2079465.1"/>
    <property type="molecule type" value="Genomic_DNA"/>
</dbReference>
<gene>
    <name evidence="1" type="ORF">RYS15_12295</name>
</gene>
<comment type="caution">
    <text evidence="1">The sequence shown here is derived from an EMBL/GenBank/DDBJ whole genome shotgun (WGS) entry which is preliminary data.</text>
</comment>
<evidence type="ECO:0000313" key="1">
    <source>
        <dbReference type="EMBL" id="MDV2079465.1"/>
    </source>
</evidence>
<name>A0ABU3VYV5_9GAMM</name>
<proteinExistence type="predicted"/>
<dbReference type="Proteomes" id="UP001269819">
    <property type="component" value="Unassembled WGS sequence"/>
</dbReference>
<keyword evidence="2" id="KW-1185">Reference proteome</keyword>
<evidence type="ECO:0000313" key="2">
    <source>
        <dbReference type="Proteomes" id="UP001269819"/>
    </source>
</evidence>
<sequence length="155" mass="17872">MGIQIQHILTPEDESELISYLRDKYSIQVANSIYPENWDRKTLVKSADARSWLVIDERVVDLVVGSSNQLPSGEWQIRSKGRSCIEWNRDLYNEGKTPSRGRLFVDAIPNDIYMDISSETGGDIEKQFKRAVAWLKKNCINVSQYKYGIWQSAKL</sequence>
<protein>
    <submittedName>
        <fullName evidence="1">Uncharacterized protein</fullName>
    </submittedName>
</protein>
<dbReference type="RefSeq" id="WP_316974012.1">
    <property type="nucleotide sequence ID" value="NZ_JAWIIJ010000007.1"/>
</dbReference>
<reference evidence="1 2" key="1">
    <citation type="submission" date="2023-10" db="EMBL/GenBank/DDBJ databases">
        <title>Characteristics and mechanism of a salt-tolerant marine origin heterotrophic nitrifying- aerobic denitrifying bacteria Marinobacter xestospongiae HN1.</title>
        <authorList>
            <person name="Qi R."/>
        </authorList>
    </citation>
    <scope>NUCLEOTIDE SEQUENCE [LARGE SCALE GENOMIC DNA]</scope>
    <source>
        <strain evidence="1 2">HN1</strain>
    </source>
</reference>
<accession>A0ABU3VYV5</accession>
<organism evidence="1 2">
    <name type="scientific">Marinobacter xestospongiae</name>
    <dbReference type="NCBI Taxonomy" id="994319"/>
    <lineage>
        <taxon>Bacteria</taxon>
        <taxon>Pseudomonadati</taxon>
        <taxon>Pseudomonadota</taxon>
        <taxon>Gammaproteobacteria</taxon>
        <taxon>Pseudomonadales</taxon>
        <taxon>Marinobacteraceae</taxon>
        <taxon>Marinobacter</taxon>
    </lineage>
</organism>